<keyword evidence="1" id="KW-0328">Glycosyltransferase</keyword>
<accession>A0AAD9K9B2</accession>
<organism evidence="5 6">
    <name type="scientific">Ridgeia piscesae</name>
    <name type="common">Tubeworm</name>
    <dbReference type="NCBI Taxonomy" id="27915"/>
    <lineage>
        <taxon>Eukaryota</taxon>
        <taxon>Metazoa</taxon>
        <taxon>Spiralia</taxon>
        <taxon>Lophotrochozoa</taxon>
        <taxon>Annelida</taxon>
        <taxon>Polychaeta</taxon>
        <taxon>Sedentaria</taxon>
        <taxon>Canalipalpata</taxon>
        <taxon>Sabellida</taxon>
        <taxon>Siboglinidae</taxon>
        <taxon>Ridgeia</taxon>
    </lineage>
</organism>
<dbReference type="PANTHER" id="PTHR20961">
    <property type="entry name" value="GLYCOSYLTRANSFERASE"/>
    <property type="match status" value="1"/>
</dbReference>
<sequence length="374" mass="41510">MLDAEILPSGVDDVIRSASHIQKRDVSGGAVAPSSVDTARMRLSTVTIDYNDFRLDEPKFTTDGDRELFYKLQENVNAVGALSRDMLRGVVAHVAGGLVSHKFQCSWKTSLKQFSARTWMPARRQVAYLCPLLVSDGGSFQHFVDGVLPKLIQARDVLLAANVSILLHPPGGRIVGQMLTRLGFSDNQLMYYYGGYYKSNHQVNTCVTPPYHPALWAAARRLLGVRDTLQDEATSLIILMVRTRSWKAGRRIVNVKPLLQALRTRFGARLHVFYGENDLDKAKALFGRARALVGVHGGAFYHMLFAPRDTAVVEIMPTLDSGTVLPNYAAHSAFWKLSQSMGHKYWRLVEAPLTSEGNVSVNITRLVSVLDTLL</sequence>
<keyword evidence="6" id="KW-1185">Reference proteome</keyword>
<protein>
    <recommendedName>
        <fullName evidence="4">Glycosyltransferase 61 catalytic domain-containing protein</fullName>
    </recommendedName>
</protein>
<proteinExistence type="predicted"/>
<dbReference type="Proteomes" id="UP001209878">
    <property type="component" value="Unassembled WGS sequence"/>
</dbReference>
<evidence type="ECO:0000313" key="5">
    <source>
        <dbReference type="EMBL" id="KAK2166393.1"/>
    </source>
</evidence>
<dbReference type="AlphaFoldDB" id="A0AAD9K9B2"/>
<evidence type="ECO:0000313" key="6">
    <source>
        <dbReference type="Proteomes" id="UP001209878"/>
    </source>
</evidence>
<keyword evidence="3" id="KW-0325">Glycoprotein</keyword>
<gene>
    <name evidence="5" type="ORF">NP493_1323g00007</name>
</gene>
<dbReference type="Pfam" id="PF04577">
    <property type="entry name" value="Glyco_transf_61"/>
    <property type="match status" value="1"/>
</dbReference>
<evidence type="ECO:0000256" key="2">
    <source>
        <dbReference type="ARBA" id="ARBA00022679"/>
    </source>
</evidence>
<dbReference type="InterPro" id="IPR049625">
    <property type="entry name" value="Glyco_transf_61_cat"/>
</dbReference>
<feature type="domain" description="Glycosyltransferase 61 catalytic" evidence="4">
    <location>
        <begin position="140"/>
        <end position="313"/>
    </location>
</feature>
<reference evidence="5" key="1">
    <citation type="journal article" date="2023" name="Mol. Biol. Evol.">
        <title>Third-Generation Sequencing Reveals the Adaptive Role of the Epigenome in Three Deep-Sea Polychaetes.</title>
        <authorList>
            <person name="Perez M."/>
            <person name="Aroh O."/>
            <person name="Sun Y."/>
            <person name="Lan Y."/>
            <person name="Juniper S.K."/>
            <person name="Young C.R."/>
            <person name="Angers B."/>
            <person name="Qian P.Y."/>
        </authorList>
    </citation>
    <scope>NUCLEOTIDE SEQUENCE</scope>
    <source>
        <strain evidence="5">R07B-5</strain>
    </source>
</reference>
<dbReference type="GO" id="GO:0016757">
    <property type="term" value="F:glycosyltransferase activity"/>
    <property type="evidence" value="ECO:0007669"/>
    <property type="project" value="UniProtKB-KW"/>
</dbReference>
<dbReference type="EMBL" id="JAODUO010001322">
    <property type="protein sequence ID" value="KAK2166393.1"/>
    <property type="molecule type" value="Genomic_DNA"/>
</dbReference>
<dbReference type="InterPro" id="IPR007657">
    <property type="entry name" value="Glycosyltransferase_61"/>
</dbReference>
<evidence type="ECO:0000256" key="3">
    <source>
        <dbReference type="ARBA" id="ARBA00023180"/>
    </source>
</evidence>
<evidence type="ECO:0000256" key="1">
    <source>
        <dbReference type="ARBA" id="ARBA00022676"/>
    </source>
</evidence>
<evidence type="ECO:0000259" key="4">
    <source>
        <dbReference type="Pfam" id="PF04577"/>
    </source>
</evidence>
<keyword evidence="2" id="KW-0808">Transferase</keyword>
<name>A0AAD9K9B2_RIDPI</name>
<comment type="caution">
    <text evidence="5">The sequence shown here is derived from an EMBL/GenBank/DDBJ whole genome shotgun (WGS) entry which is preliminary data.</text>
</comment>